<dbReference type="Proteomes" id="UP000593562">
    <property type="component" value="Unassembled WGS sequence"/>
</dbReference>
<organism evidence="1 2">
    <name type="scientific">Tripterygium wilfordii</name>
    <name type="common">Thunder God vine</name>
    <dbReference type="NCBI Taxonomy" id="458696"/>
    <lineage>
        <taxon>Eukaryota</taxon>
        <taxon>Viridiplantae</taxon>
        <taxon>Streptophyta</taxon>
        <taxon>Embryophyta</taxon>
        <taxon>Tracheophyta</taxon>
        <taxon>Spermatophyta</taxon>
        <taxon>Magnoliopsida</taxon>
        <taxon>eudicotyledons</taxon>
        <taxon>Gunneridae</taxon>
        <taxon>Pentapetalae</taxon>
        <taxon>rosids</taxon>
        <taxon>fabids</taxon>
        <taxon>Celastrales</taxon>
        <taxon>Celastraceae</taxon>
        <taxon>Tripterygium</taxon>
    </lineage>
</organism>
<keyword evidence="2" id="KW-1185">Reference proteome</keyword>
<proteinExistence type="predicted"/>
<dbReference type="EMBL" id="JAAARO010000002">
    <property type="protein sequence ID" value="KAF5751788.1"/>
    <property type="molecule type" value="Genomic_DNA"/>
</dbReference>
<sequence>MLGFLMESPSSAVCLAMAPLPRYSMRGTCGHGRVWHTSKTEFVKTGFTEVTCTQFASKSSIGHLHTKSANNHKSIPTNCLKDCFGVICFAGLVSKTQGKLGGIVRYHHQKMEYVAR</sequence>
<comment type="caution">
    <text evidence="1">The sequence shown here is derived from an EMBL/GenBank/DDBJ whole genome shotgun (WGS) entry which is preliminary data.</text>
</comment>
<name>A0A7J7DZK6_TRIWF</name>
<protein>
    <submittedName>
        <fullName evidence="1">Uncharacterized protein</fullName>
    </submittedName>
</protein>
<gene>
    <name evidence="1" type="ORF">HS088_TW02G00806</name>
</gene>
<dbReference type="AlphaFoldDB" id="A0A7J7DZK6"/>
<evidence type="ECO:0000313" key="1">
    <source>
        <dbReference type="EMBL" id="KAF5751788.1"/>
    </source>
</evidence>
<accession>A0A7J7DZK6</accession>
<reference evidence="1 2" key="1">
    <citation type="journal article" date="2020" name="Nat. Commun.">
        <title>Genome of Tripterygium wilfordii and identification of cytochrome P450 involved in triptolide biosynthesis.</title>
        <authorList>
            <person name="Tu L."/>
            <person name="Su P."/>
            <person name="Zhang Z."/>
            <person name="Gao L."/>
            <person name="Wang J."/>
            <person name="Hu T."/>
            <person name="Zhou J."/>
            <person name="Zhang Y."/>
            <person name="Zhao Y."/>
            <person name="Liu Y."/>
            <person name="Song Y."/>
            <person name="Tong Y."/>
            <person name="Lu Y."/>
            <person name="Yang J."/>
            <person name="Xu C."/>
            <person name="Jia M."/>
            <person name="Peters R.J."/>
            <person name="Huang L."/>
            <person name="Gao W."/>
        </authorList>
    </citation>
    <scope>NUCLEOTIDE SEQUENCE [LARGE SCALE GENOMIC DNA]</scope>
    <source>
        <strain evidence="2">cv. XIE 37</strain>
        <tissue evidence="1">Leaf</tissue>
    </source>
</reference>
<dbReference type="InParanoid" id="A0A7J7DZK6"/>
<evidence type="ECO:0000313" key="2">
    <source>
        <dbReference type="Proteomes" id="UP000593562"/>
    </source>
</evidence>